<dbReference type="Proteomes" id="UP000261520">
    <property type="component" value="Unplaced"/>
</dbReference>
<proteinExistence type="predicted"/>
<keyword evidence="3" id="KW-1185">Reference proteome</keyword>
<organism evidence="2 3">
    <name type="scientific">Periophthalmus magnuspinnatus</name>
    <dbReference type="NCBI Taxonomy" id="409849"/>
    <lineage>
        <taxon>Eukaryota</taxon>
        <taxon>Metazoa</taxon>
        <taxon>Chordata</taxon>
        <taxon>Craniata</taxon>
        <taxon>Vertebrata</taxon>
        <taxon>Euteleostomi</taxon>
        <taxon>Actinopterygii</taxon>
        <taxon>Neopterygii</taxon>
        <taxon>Teleostei</taxon>
        <taxon>Neoteleostei</taxon>
        <taxon>Acanthomorphata</taxon>
        <taxon>Gobiaria</taxon>
        <taxon>Gobiiformes</taxon>
        <taxon>Gobioidei</taxon>
        <taxon>Gobiidae</taxon>
        <taxon>Oxudercinae</taxon>
        <taxon>Periophthalmus</taxon>
    </lineage>
</organism>
<feature type="compositionally biased region" description="Polar residues" evidence="1">
    <location>
        <begin position="39"/>
        <end position="95"/>
    </location>
</feature>
<reference evidence="2" key="1">
    <citation type="submission" date="2025-08" db="UniProtKB">
        <authorList>
            <consortium name="Ensembl"/>
        </authorList>
    </citation>
    <scope>IDENTIFICATION</scope>
</reference>
<evidence type="ECO:0000256" key="1">
    <source>
        <dbReference type="SAM" id="MobiDB-lite"/>
    </source>
</evidence>
<dbReference type="Ensembl" id="ENSPMGT00000024179.1">
    <property type="protein sequence ID" value="ENSPMGP00000022701.1"/>
    <property type="gene ID" value="ENSPMGG00000018366.1"/>
</dbReference>
<dbReference type="AlphaFoldDB" id="A0A3B4B297"/>
<accession>A0A3B4B297</accession>
<feature type="region of interest" description="Disordered" evidence="1">
    <location>
        <begin position="25"/>
        <end position="95"/>
    </location>
</feature>
<evidence type="ECO:0000313" key="2">
    <source>
        <dbReference type="Ensembl" id="ENSPMGP00000022701.1"/>
    </source>
</evidence>
<protein>
    <submittedName>
        <fullName evidence="2">Uncharacterized protein</fullName>
    </submittedName>
</protein>
<reference evidence="2" key="2">
    <citation type="submission" date="2025-09" db="UniProtKB">
        <authorList>
            <consortium name="Ensembl"/>
        </authorList>
    </citation>
    <scope>IDENTIFICATION</scope>
</reference>
<evidence type="ECO:0000313" key="3">
    <source>
        <dbReference type="Proteomes" id="UP000261520"/>
    </source>
</evidence>
<name>A0A3B4B297_9GOBI</name>
<sequence>KYFTCITANCRKSPEDKASANLAPLYHQPGKEVKPRSIPGQTQIKPESNPDQTQIKPESNLDQTQVKPRSNPGQTQVKPRSNPGQTQVKPRSNPDQTQITTIHLFFYFLFDQCITQQFTHFIFSMMSIK</sequence>